<feature type="transmembrane region" description="Helical" evidence="1">
    <location>
        <begin position="13"/>
        <end position="33"/>
    </location>
</feature>
<evidence type="ECO:0000313" key="3">
    <source>
        <dbReference type="Proteomes" id="UP000321085"/>
    </source>
</evidence>
<protein>
    <submittedName>
        <fullName evidence="2">Uncharacterized protein</fullName>
    </submittedName>
</protein>
<keyword evidence="1" id="KW-0812">Transmembrane</keyword>
<accession>A0A512C449</accession>
<dbReference type="EMBL" id="BJYU01000290">
    <property type="protein sequence ID" value="GEO18990.1"/>
    <property type="molecule type" value="Genomic_DNA"/>
</dbReference>
<reference evidence="2 3" key="1">
    <citation type="submission" date="2019-07" db="EMBL/GenBank/DDBJ databases">
        <title>Whole genome shotgun sequence of Microvirga aerophila NBRC 106136.</title>
        <authorList>
            <person name="Hosoyama A."/>
            <person name="Uohara A."/>
            <person name="Ohji S."/>
            <person name="Ichikawa N."/>
        </authorList>
    </citation>
    <scope>NUCLEOTIDE SEQUENCE [LARGE SCALE GENOMIC DNA]</scope>
    <source>
        <strain evidence="2 3">NBRC 106136</strain>
    </source>
</reference>
<name>A0A512C449_9HYPH</name>
<keyword evidence="1" id="KW-0472">Membrane</keyword>
<sequence length="60" mass="6662">MIALQSSLTALDWAALGFLAFLLILMCFGIHGLRHEIRDAARIEAEPRKETALVPTPESR</sequence>
<evidence type="ECO:0000256" key="1">
    <source>
        <dbReference type="SAM" id="Phobius"/>
    </source>
</evidence>
<evidence type="ECO:0000313" key="2">
    <source>
        <dbReference type="EMBL" id="GEO18990.1"/>
    </source>
</evidence>
<dbReference type="Proteomes" id="UP000321085">
    <property type="component" value="Unassembled WGS sequence"/>
</dbReference>
<keyword evidence="3" id="KW-1185">Reference proteome</keyword>
<organism evidence="2 3">
    <name type="scientific">Microvirga aerophila</name>
    <dbReference type="NCBI Taxonomy" id="670291"/>
    <lineage>
        <taxon>Bacteria</taxon>
        <taxon>Pseudomonadati</taxon>
        <taxon>Pseudomonadota</taxon>
        <taxon>Alphaproteobacteria</taxon>
        <taxon>Hyphomicrobiales</taxon>
        <taxon>Methylobacteriaceae</taxon>
        <taxon>Microvirga</taxon>
    </lineage>
</organism>
<dbReference type="AlphaFoldDB" id="A0A512C449"/>
<comment type="caution">
    <text evidence="2">The sequence shown here is derived from an EMBL/GenBank/DDBJ whole genome shotgun (WGS) entry which is preliminary data.</text>
</comment>
<proteinExistence type="predicted"/>
<keyword evidence="1" id="KW-1133">Transmembrane helix</keyword>
<gene>
    <name evidence="2" type="ORF">MAE02_66860</name>
</gene>